<gene>
    <name evidence="1" type="ORF">ACFSAU_15595</name>
</gene>
<keyword evidence="2" id="KW-1185">Reference proteome</keyword>
<dbReference type="Proteomes" id="UP001597139">
    <property type="component" value="Unassembled WGS sequence"/>
</dbReference>
<dbReference type="RefSeq" id="WP_267645077.1">
    <property type="nucleotide sequence ID" value="NZ_JANHGR010000001.1"/>
</dbReference>
<accession>A0ABD6BXL1</accession>
<dbReference type="EMBL" id="JBHUCZ010000027">
    <property type="protein sequence ID" value="MFD1568918.1"/>
    <property type="molecule type" value="Genomic_DNA"/>
</dbReference>
<evidence type="ECO:0000313" key="2">
    <source>
        <dbReference type="Proteomes" id="UP001597139"/>
    </source>
</evidence>
<name>A0ABD6BXL1_9EURY</name>
<dbReference type="AlphaFoldDB" id="A0ABD6BXL1"/>
<comment type="caution">
    <text evidence="1">The sequence shown here is derived from an EMBL/GenBank/DDBJ whole genome shotgun (WGS) entry which is preliminary data.</text>
</comment>
<proteinExistence type="predicted"/>
<reference evidence="1 2" key="1">
    <citation type="journal article" date="2019" name="Int. J. Syst. Evol. Microbiol.">
        <title>The Global Catalogue of Microorganisms (GCM) 10K type strain sequencing project: providing services to taxonomists for standard genome sequencing and annotation.</title>
        <authorList>
            <consortium name="The Broad Institute Genomics Platform"/>
            <consortium name="The Broad Institute Genome Sequencing Center for Infectious Disease"/>
            <person name="Wu L."/>
            <person name="Ma J."/>
        </authorList>
    </citation>
    <scope>NUCLEOTIDE SEQUENCE [LARGE SCALE GENOMIC DNA]</scope>
    <source>
        <strain evidence="1 2">CGMCC 1.12859</strain>
    </source>
</reference>
<evidence type="ECO:0000313" key="1">
    <source>
        <dbReference type="EMBL" id="MFD1568918.1"/>
    </source>
</evidence>
<sequence>MTNPSDEAARRQRDRQQRQDEIIAEFEGAIEDVKFPVHSAEIAAEYRDAPDEVVAEEESLSSVLDRLDEEYDDELSAREAVLEEFGATDHDEPADLERERIAEAERAATDVDDVEELEAEA</sequence>
<organism evidence="1 2">
    <name type="scientific">Halolamina litorea</name>
    <dbReference type="NCBI Taxonomy" id="1515593"/>
    <lineage>
        <taxon>Archaea</taxon>
        <taxon>Methanobacteriati</taxon>
        <taxon>Methanobacteriota</taxon>
        <taxon>Stenosarchaea group</taxon>
        <taxon>Halobacteria</taxon>
        <taxon>Halobacteriales</taxon>
        <taxon>Haloferacaceae</taxon>
    </lineage>
</organism>
<protein>
    <submittedName>
        <fullName evidence="1">Uncharacterized protein</fullName>
    </submittedName>
</protein>